<keyword evidence="4" id="KW-0645">Protease</keyword>
<dbReference type="GO" id="GO:0004252">
    <property type="term" value="F:serine-type endopeptidase activity"/>
    <property type="evidence" value="ECO:0007669"/>
    <property type="project" value="TreeGrafter"/>
</dbReference>
<dbReference type="OrthoDB" id="6388416at2"/>
<keyword evidence="5" id="KW-1185">Reference proteome</keyword>
<feature type="signal peptide" evidence="2">
    <location>
        <begin position="1"/>
        <end position="19"/>
    </location>
</feature>
<dbReference type="InterPro" id="IPR029058">
    <property type="entry name" value="AB_hydrolase_fold"/>
</dbReference>
<feature type="domain" description="Peptidase S9 prolyl oligopeptidase catalytic" evidence="3">
    <location>
        <begin position="649"/>
        <end position="803"/>
    </location>
</feature>
<name>A0A3L9YH28_9FLAO</name>
<sequence>MKNLCLLISFLLVCLPLLAQEKLTYQKPPAEILELVDAPLAPSVLIDNKGENVVLLYRDAYKSISELSETEMRLAGLRINPKTNIGSRTNFYNDIKVKKALIKDASAVSGLPENARFSYFNYSPNEKYIAFLNTTATGTEVWILDIENASAKRLTEGTINANMRNPISWFGDNSALLVKMLPKNRKELINTSEAVPEGPTVSVSDGEKAQNRTYQDLLKNPNDELNFEQLAFSEIKKVNLKGEISDFLPVAMYDDIDFSPDGAYIMISHLKRPFSYLVPYYRFPFTSVVYNTSGKAVATVNDVPLNEVQPKGFMATRKGKRDMAWRSDTPATLYWAEALDGGDPEIEVEFRDAVYQLNAPFNGKPSMLLKTKNRFSVISWGNDNIATAYDYWWNDRNTKTYLFNPSNASETPKIIHDRNYQDRYSHPGSFVKKKNKFNRSVLEIIDGKLFAMGDGFSEKGQFPFVDEFNLKTHKTKRIYESKFTDKLEDLRTAIDMKKGKILVRIESQNEYPNYFFRNIYKENDLTPVTSFDNPYKSLANVHKEVISYKRDDGLELQGTLYLPVGYDMDKKEKKPLILWAYPREFKDKNSASQNTTNPNEFIYPYYGSPIYWVTQGYVVLDDAAFPIVGEGDEQPNDTFREQLVGNAKAAIDAVDKLGYIDRNRVGVGGHSYGAFMVANLLSHSNLFAAGIARSGAYNRTLTPFGFQSEERSYWDSPETYYTMSPFMHADKMKTPLLLVHGEADNNSGTYPLQSERYFNALKGLGAPARLVMLPKESHGYRAKESILHLLWEQDTWLDTYVKNREENSIMPTTELKN</sequence>
<dbReference type="Proteomes" id="UP000271339">
    <property type="component" value="Unassembled WGS sequence"/>
</dbReference>
<dbReference type="Pfam" id="PF00326">
    <property type="entry name" value="Peptidase_S9"/>
    <property type="match status" value="1"/>
</dbReference>
<dbReference type="GO" id="GO:0006508">
    <property type="term" value="P:proteolysis"/>
    <property type="evidence" value="ECO:0007669"/>
    <property type="project" value="InterPro"/>
</dbReference>
<evidence type="ECO:0000313" key="5">
    <source>
        <dbReference type="Proteomes" id="UP000271339"/>
    </source>
</evidence>
<dbReference type="SUPFAM" id="SSF53474">
    <property type="entry name" value="alpha/beta-Hydrolases"/>
    <property type="match status" value="1"/>
</dbReference>
<gene>
    <name evidence="4" type="ORF">BXY75_1852</name>
</gene>
<evidence type="ECO:0000256" key="1">
    <source>
        <dbReference type="ARBA" id="ARBA00022801"/>
    </source>
</evidence>
<dbReference type="ESTHER" id="9flao-a0a3l9yh28">
    <property type="family name" value="Glutamyl_Peptidase_S9"/>
</dbReference>
<evidence type="ECO:0000259" key="3">
    <source>
        <dbReference type="Pfam" id="PF00326"/>
    </source>
</evidence>
<reference evidence="4 5" key="1">
    <citation type="submission" date="2018-10" db="EMBL/GenBank/DDBJ databases">
        <title>Genomic Encyclopedia of Archaeal and Bacterial Type Strains, Phase II (KMG-II): from individual species to whole genera.</title>
        <authorList>
            <person name="Goeker M."/>
        </authorList>
    </citation>
    <scope>NUCLEOTIDE SEQUENCE [LARGE SCALE GENOMIC DNA]</scope>
    <source>
        <strain evidence="4 5">DSM 23424</strain>
    </source>
</reference>
<dbReference type="AlphaFoldDB" id="A0A3L9YH28"/>
<feature type="chain" id="PRO_5018154742" evidence="2">
    <location>
        <begin position="20"/>
        <end position="817"/>
    </location>
</feature>
<comment type="caution">
    <text evidence="4">The sequence shown here is derived from an EMBL/GenBank/DDBJ whole genome shotgun (WGS) entry which is preliminary data.</text>
</comment>
<keyword evidence="4" id="KW-0031">Aminopeptidase</keyword>
<accession>A0A3L9YH28</accession>
<protein>
    <submittedName>
        <fullName evidence="4">Dipeptidyl aminopeptidase/acylaminoacyl peptidase</fullName>
    </submittedName>
</protein>
<proteinExistence type="predicted"/>
<dbReference type="EMBL" id="REFC01000013">
    <property type="protein sequence ID" value="RMA58479.1"/>
    <property type="molecule type" value="Genomic_DNA"/>
</dbReference>
<dbReference type="Gene3D" id="3.40.50.1820">
    <property type="entry name" value="alpha/beta hydrolase"/>
    <property type="match status" value="1"/>
</dbReference>
<dbReference type="RefSeq" id="WP_121907431.1">
    <property type="nucleotide sequence ID" value="NZ_REFC01000013.1"/>
</dbReference>
<evidence type="ECO:0000256" key="2">
    <source>
        <dbReference type="SAM" id="SignalP"/>
    </source>
</evidence>
<organism evidence="4 5">
    <name type="scientific">Ulvibacter antarcticus</name>
    <dbReference type="NCBI Taxonomy" id="442714"/>
    <lineage>
        <taxon>Bacteria</taxon>
        <taxon>Pseudomonadati</taxon>
        <taxon>Bacteroidota</taxon>
        <taxon>Flavobacteriia</taxon>
        <taxon>Flavobacteriales</taxon>
        <taxon>Flavobacteriaceae</taxon>
        <taxon>Ulvibacter</taxon>
    </lineage>
</organism>
<dbReference type="GO" id="GO:0004177">
    <property type="term" value="F:aminopeptidase activity"/>
    <property type="evidence" value="ECO:0007669"/>
    <property type="project" value="UniProtKB-KW"/>
</dbReference>
<dbReference type="SUPFAM" id="SSF82171">
    <property type="entry name" value="DPP6 N-terminal domain-like"/>
    <property type="match status" value="1"/>
</dbReference>
<dbReference type="PANTHER" id="PTHR42776">
    <property type="entry name" value="SERINE PEPTIDASE S9 FAMILY MEMBER"/>
    <property type="match status" value="1"/>
</dbReference>
<dbReference type="InterPro" id="IPR001375">
    <property type="entry name" value="Peptidase_S9_cat"/>
</dbReference>
<keyword evidence="1" id="KW-0378">Hydrolase</keyword>
<dbReference type="PANTHER" id="PTHR42776:SF28">
    <property type="entry name" value="GLUTAMYL ENDOPEPTIDASE, CHLOROPLASTIC-RELATED"/>
    <property type="match status" value="1"/>
</dbReference>
<keyword evidence="2" id="KW-0732">Signal</keyword>
<evidence type="ECO:0000313" key="4">
    <source>
        <dbReference type="EMBL" id="RMA58479.1"/>
    </source>
</evidence>